<evidence type="ECO:0000256" key="1">
    <source>
        <dbReference type="ARBA" id="ARBA00022729"/>
    </source>
</evidence>
<proteinExistence type="predicted"/>
<accession>A0AAD8I4F8</accession>
<dbReference type="Proteomes" id="UP001237642">
    <property type="component" value="Unassembled WGS sequence"/>
</dbReference>
<evidence type="ECO:0000259" key="2">
    <source>
        <dbReference type="SMART" id="SM00768"/>
    </source>
</evidence>
<dbReference type="GO" id="GO:0009506">
    <property type="term" value="C:plasmodesma"/>
    <property type="evidence" value="ECO:0007669"/>
    <property type="project" value="UniProtKB-ARBA"/>
</dbReference>
<sequence length="131" mass="14675">MKYLIFQPKKLFFLRKCLSSLDIVKTRSSWCILKPGSSVEQAVQNENFVCNYLNCDIIREGGACFLPEDVYSHASVLMNLYYQNQGGNAWNCDFSGSGLITISDPNDKRLIVGTKAGLDLCSEIVSVEKYS</sequence>
<comment type="caution">
    <text evidence="3">The sequence shown here is derived from an EMBL/GenBank/DDBJ whole genome shotgun (WGS) entry which is preliminary data.</text>
</comment>
<dbReference type="PANTHER" id="PTHR31044:SF57">
    <property type="entry name" value="CARBOHYDRATE-BINDING X8 DOMAIN SUPERFAMILY PROTEIN"/>
    <property type="match status" value="1"/>
</dbReference>
<dbReference type="AlphaFoldDB" id="A0AAD8I4F8"/>
<protein>
    <submittedName>
        <fullName evidence="3">Major pollen allergen Ole e 10</fullName>
    </submittedName>
</protein>
<feature type="domain" description="X8" evidence="2">
    <location>
        <begin position="29"/>
        <end position="123"/>
    </location>
</feature>
<dbReference type="InterPro" id="IPR012946">
    <property type="entry name" value="X8"/>
</dbReference>
<dbReference type="Gene3D" id="1.20.58.1040">
    <property type="match status" value="1"/>
</dbReference>
<keyword evidence="1" id="KW-0732">Signal</keyword>
<evidence type="ECO:0000313" key="3">
    <source>
        <dbReference type="EMBL" id="KAK1378578.1"/>
    </source>
</evidence>
<organism evidence="3 4">
    <name type="scientific">Heracleum sosnowskyi</name>
    <dbReference type="NCBI Taxonomy" id="360622"/>
    <lineage>
        <taxon>Eukaryota</taxon>
        <taxon>Viridiplantae</taxon>
        <taxon>Streptophyta</taxon>
        <taxon>Embryophyta</taxon>
        <taxon>Tracheophyta</taxon>
        <taxon>Spermatophyta</taxon>
        <taxon>Magnoliopsida</taxon>
        <taxon>eudicotyledons</taxon>
        <taxon>Gunneridae</taxon>
        <taxon>Pentapetalae</taxon>
        <taxon>asterids</taxon>
        <taxon>campanulids</taxon>
        <taxon>Apiales</taxon>
        <taxon>Apiaceae</taxon>
        <taxon>Apioideae</taxon>
        <taxon>apioid superclade</taxon>
        <taxon>Tordylieae</taxon>
        <taxon>Tordyliinae</taxon>
        <taxon>Heracleum</taxon>
    </lineage>
</organism>
<keyword evidence="4" id="KW-1185">Reference proteome</keyword>
<dbReference type="InterPro" id="IPR044788">
    <property type="entry name" value="X8_dom_prot"/>
</dbReference>
<dbReference type="PANTHER" id="PTHR31044">
    <property type="entry name" value="BETA-1,3 GLUCANASE"/>
    <property type="match status" value="1"/>
</dbReference>
<dbReference type="EMBL" id="JAUIZM010000006">
    <property type="protein sequence ID" value="KAK1378578.1"/>
    <property type="molecule type" value="Genomic_DNA"/>
</dbReference>
<evidence type="ECO:0000313" key="4">
    <source>
        <dbReference type="Proteomes" id="UP001237642"/>
    </source>
</evidence>
<reference evidence="3" key="2">
    <citation type="submission" date="2023-05" db="EMBL/GenBank/DDBJ databases">
        <authorList>
            <person name="Schelkunov M.I."/>
        </authorList>
    </citation>
    <scope>NUCLEOTIDE SEQUENCE</scope>
    <source>
        <strain evidence="3">Hsosn_3</strain>
        <tissue evidence="3">Leaf</tissue>
    </source>
</reference>
<dbReference type="Pfam" id="PF07983">
    <property type="entry name" value="X8"/>
    <property type="match status" value="1"/>
</dbReference>
<gene>
    <name evidence="3" type="ORF">POM88_025322</name>
</gene>
<dbReference type="SMART" id="SM00768">
    <property type="entry name" value="X8"/>
    <property type="match status" value="1"/>
</dbReference>
<name>A0AAD8I4F8_9APIA</name>
<reference evidence="3" key="1">
    <citation type="submission" date="2023-02" db="EMBL/GenBank/DDBJ databases">
        <title>Genome of toxic invasive species Heracleum sosnowskyi carries increased number of genes despite the absence of recent whole-genome duplications.</title>
        <authorList>
            <person name="Schelkunov M."/>
            <person name="Shtratnikova V."/>
            <person name="Makarenko M."/>
            <person name="Klepikova A."/>
            <person name="Omelchenko D."/>
            <person name="Novikova G."/>
            <person name="Obukhova E."/>
            <person name="Bogdanov V."/>
            <person name="Penin A."/>
            <person name="Logacheva M."/>
        </authorList>
    </citation>
    <scope>NUCLEOTIDE SEQUENCE</scope>
    <source>
        <strain evidence="3">Hsosn_3</strain>
        <tissue evidence="3">Leaf</tissue>
    </source>
</reference>